<protein>
    <submittedName>
        <fullName evidence="2">Uncharacterized protein</fullName>
    </submittedName>
</protein>
<keyword evidence="1" id="KW-1133">Transmembrane helix</keyword>
<gene>
    <name evidence="2" type="ORF">L0C25_14960</name>
</gene>
<feature type="transmembrane region" description="Helical" evidence="1">
    <location>
        <begin position="210"/>
        <end position="234"/>
    </location>
</feature>
<feature type="transmembrane region" description="Helical" evidence="1">
    <location>
        <begin position="266"/>
        <end position="286"/>
    </location>
</feature>
<sequence>MRKPVVPVPVIAPASALVWWIVGYLPWLIGGAADDVTGADAYSVADQMVALPLLTDQLALLVLGGVGGGACAGLLTLLSDGRSATTLAASFAGLACAVLVAGIWSTSVLGNAELGNDGDASVLAALMATASGATLLGWLFGAGGYFGRVPLGIALCGLAGALSPWLSYVVFSIDPYSQSELVSKAIGYAGAALLAFGLVVIGVRPYVRLLAWPAAVVLAWIVAPALVAAGYLGVMLSPPATVSDSLGPAWDVFVLAAKPTNAPADWLVPFVVATGLALVVSVRLVMRSNASGEETHSPVEPSSSSRTTSR</sequence>
<keyword evidence="1" id="KW-0812">Transmembrane</keyword>
<feature type="transmembrane region" description="Helical" evidence="1">
    <location>
        <begin position="124"/>
        <end position="146"/>
    </location>
</feature>
<feature type="transmembrane region" description="Helical" evidence="1">
    <location>
        <begin position="7"/>
        <end position="29"/>
    </location>
</feature>
<keyword evidence="1" id="KW-0472">Membrane</keyword>
<reference evidence="2" key="1">
    <citation type="submission" date="2022-01" db="EMBL/GenBank/DDBJ databases">
        <title>Nocardioidaceae gen. sp. A5X3R13.</title>
        <authorList>
            <person name="Lopez Marin M.A."/>
            <person name="Uhlik O."/>
        </authorList>
    </citation>
    <scope>NUCLEOTIDE SEQUENCE</scope>
    <source>
        <strain evidence="2">A5X3R13</strain>
    </source>
</reference>
<evidence type="ECO:0000313" key="3">
    <source>
        <dbReference type="Proteomes" id="UP001164390"/>
    </source>
</evidence>
<accession>A0AA46YKC4</accession>
<keyword evidence="3" id="KW-1185">Reference proteome</keyword>
<name>A0AA46YKC4_9ACTN</name>
<feature type="transmembrane region" description="Helical" evidence="1">
    <location>
        <begin position="153"/>
        <end position="173"/>
    </location>
</feature>
<dbReference type="KEGG" id="sgrg:L0C25_14960"/>
<dbReference type="AlphaFoldDB" id="A0AA46YKC4"/>
<feature type="transmembrane region" description="Helical" evidence="1">
    <location>
        <begin position="85"/>
        <end position="104"/>
    </location>
</feature>
<feature type="transmembrane region" description="Helical" evidence="1">
    <location>
        <begin position="185"/>
        <end position="203"/>
    </location>
</feature>
<proteinExistence type="predicted"/>
<dbReference type="RefSeq" id="WP_271632480.1">
    <property type="nucleotide sequence ID" value="NZ_CP094970.1"/>
</dbReference>
<dbReference type="EMBL" id="CP094970">
    <property type="protein sequence ID" value="UYM03838.1"/>
    <property type="molecule type" value="Genomic_DNA"/>
</dbReference>
<dbReference type="Proteomes" id="UP001164390">
    <property type="component" value="Chromosome"/>
</dbReference>
<evidence type="ECO:0000256" key="1">
    <source>
        <dbReference type="SAM" id="Phobius"/>
    </source>
</evidence>
<feature type="transmembrane region" description="Helical" evidence="1">
    <location>
        <begin position="58"/>
        <end position="78"/>
    </location>
</feature>
<evidence type="ECO:0000313" key="2">
    <source>
        <dbReference type="EMBL" id="UYM03838.1"/>
    </source>
</evidence>
<organism evidence="2 3">
    <name type="scientific">Solicola gregarius</name>
    <dbReference type="NCBI Taxonomy" id="2908642"/>
    <lineage>
        <taxon>Bacteria</taxon>
        <taxon>Bacillati</taxon>
        <taxon>Actinomycetota</taxon>
        <taxon>Actinomycetes</taxon>
        <taxon>Propionibacteriales</taxon>
        <taxon>Nocardioidaceae</taxon>
        <taxon>Solicola</taxon>
    </lineage>
</organism>